<reference evidence="1 2" key="1">
    <citation type="submission" date="2018-03" db="EMBL/GenBank/DDBJ databases">
        <title>Genomic Encyclopedia of Type Strains, Phase III (KMG-III): the genomes of soil and plant-associated and newly described type strains.</title>
        <authorList>
            <person name="Whitman W."/>
        </authorList>
    </citation>
    <scope>NUCLEOTIDE SEQUENCE [LARGE SCALE GENOMIC DNA]</scope>
    <source>
        <strain evidence="1 2">CGMCC 1.12700</strain>
    </source>
</reference>
<dbReference type="Proteomes" id="UP000240572">
    <property type="component" value="Unassembled WGS sequence"/>
</dbReference>
<dbReference type="InterPro" id="IPR035905">
    <property type="entry name" value="Barstar-like_sf"/>
</dbReference>
<organism evidence="1 2">
    <name type="scientific">Taibaiella chishuiensis</name>
    <dbReference type="NCBI Taxonomy" id="1434707"/>
    <lineage>
        <taxon>Bacteria</taxon>
        <taxon>Pseudomonadati</taxon>
        <taxon>Bacteroidota</taxon>
        <taxon>Chitinophagia</taxon>
        <taxon>Chitinophagales</taxon>
        <taxon>Chitinophagaceae</taxon>
        <taxon>Taibaiella</taxon>
    </lineage>
</organism>
<name>A0A2P8D798_9BACT</name>
<gene>
    <name evidence="1" type="ORF">B0I18_10274</name>
</gene>
<evidence type="ECO:0000313" key="1">
    <source>
        <dbReference type="EMBL" id="PSK93105.1"/>
    </source>
</evidence>
<dbReference type="EMBL" id="PYGD01000002">
    <property type="protein sequence ID" value="PSK93105.1"/>
    <property type="molecule type" value="Genomic_DNA"/>
</dbReference>
<accession>A0A2P8D798</accession>
<protein>
    <submittedName>
        <fullName evidence="1">Barstar (Barnase inhibitor)</fullName>
    </submittedName>
</protein>
<evidence type="ECO:0000313" key="2">
    <source>
        <dbReference type="Proteomes" id="UP000240572"/>
    </source>
</evidence>
<dbReference type="Gene3D" id="3.30.370.10">
    <property type="entry name" value="Barstar-like"/>
    <property type="match status" value="1"/>
</dbReference>
<proteinExistence type="predicted"/>
<dbReference type="AlphaFoldDB" id="A0A2P8D798"/>
<comment type="caution">
    <text evidence="1">The sequence shown here is derived from an EMBL/GenBank/DDBJ whole genome shotgun (WGS) entry which is preliminary data.</text>
</comment>
<keyword evidence="2" id="KW-1185">Reference proteome</keyword>
<sequence>MKDLQIIISCNQQEMGVADFLDIKTGPSKNTSQISFENFRPSGALELTRHSIQNIVIKYKQKVRDYFEVKLLQGISFTDDNRLYLICDFNPEQHHYEQDLINLLKAWDNNTGKGWQGLNTRDKRTWLTGCLYYSGIPRETKKNRTYIIDGLRVDNELDFYCLLGEVFFGSRGYFGQGIESFEDCLLEMRPTEGHGSKIVFTSSRRIRSALNTYYPDEFDRVCTIFRKFGFDTFITHDD</sequence>